<reference evidence="4" key="1">
    <citation type="submission" date="2022-01" db="EMBL/GenBank/DDBJ databases">
        <authorList>
            <person name="King R."/>
        </authorList>
    </citation>
    <scope>NUCLEOTIDE SEQUENCE</scope>
</reference>
<dbReference type="PANTHER" id="PTHR44229:SF8">
    <property type="entry name" value="ALCOHOL DEHYDROGENASE-RELATED"/>
    <property type="match status" value="1"/>
</dbReference>
<dbReference type="EMBL" id="OV651825">
    <property type="protein sequence ID" value="CAH1102724.1"/>
    <property type="molecule type" value="Genomic_DNA"/>
</dbReference>
<accession>A0A9P0G5D9</accession>
<sequence length="271" mass="30220">MFDIKGKVAIITGGASGLGLSYAKELLRNELHGITLVDIDENAGKTALMKIEKEFGTGRAVFVRSNISSKQEFEFAFRKTLETFNHIDILINNAGIYSDLNWENEVDINIKGTINGIILGLETYLKNHKQGEEAVILNTSSIAAIRPGPWMPIYGCTKAAIAGLTQSWGHDFHYERTKVRVVAICPGGTHTGLFQEKNCALTSEYMVAQGESKEKNGPDHRQSPDFVSEEVVKILKYAKNGSLWIVEFGEPAYQYVFPERETFKENLIEKV</sequence>
<dbReference type="GO" id="GO:0016616">
    <property type="term" value="F:oxidoreductase activity, acting on the CH-OH group of donors, NAD or NADP as acceptor"/>
    <property type="evidence" value="ECO:0007669"/>
    <property type="project" value="TreeGrafter"/>
</dbReference>
<keyword evidence="2" id="KW-0560">Oxidoreductase</keyword>
<name>A0A9P0G5D9_9CUCU</name>
<dbReference type="Proteomes" id="UP001153636">
    <property type="component" value="Chromosome 13"/>
</dbReference>
<dbReference type="OrthoDB" id="417891at2759"/>
<dbReference type="Gene3D" id="3.40.50.720">
    <property type="entry name" value="NAD(P)-binding Rossmann-like Domain"/>
    <property type="match status" value="1"/>
</dbReference>
<dbReference type="SUPFAM" id="SSF51735">
    <property type="entry name" value="NAD(P)-binding Rossmann-fold domains"/>
    <property type="match status" value="1"/>
</dbReference>
<protein>
    <recommendedName>
        <fullName evidence="6">15-hydroxyprostaglandin dehydrogenase [NAD(+)]-like</fullName>
    </recommendedName>
</protein>
<dbReference type="AlphaFoldDB" id="A0A9P0G5D9"/>
<dbReference type="PROSITE" id="PS00061">
    <property type="entry name" value="ADH_SHORT"/>
    <property type="match status" value="1"/>
</dbReference>
<evidence type="ECO:0000256" key="1">
    <source>
        <dbReference type="ARBA" id="ARBA00006484"/>
    </source>
</evidence>
<gene>
    <name evidence="4" type="ORF">PSYICH_LOCUS3941</name>
</gene>
<organism evidence="4 5">
    <name type="scientific">Psylliodes chrysocephalus</name>
    <dbReference type="NCBI Taxonomy" id="3402493"/>
    <lineage>
        <taxon>Eukaryota</taxon>
        <taxon>Metazoa</taxon>
        <taxon>Ecdysozoa</taxon>
        <taxon>Arthropoda</taxon>
        <taxon>Hexapoda</taxon>
        <taxon>Insecta</taxon>
        <taxon>Pterygota</taxon>
        <taxon>Neoptera</taxon>
        <taxon>Endopterygota</taxon>
        <taxon>Coleoptera</taxon>
        <taxon>Polyphaga</taxon>
        <taxon>Cucujiformia</taxon>
        <taxon>Chrysomeloidea</taxon>
        <taxon>Chrysomelidae</taxon>
        <taxon>Galerucinae</taxon>
        <taxon>Alticini</taxon>
        <taxon>Psylliodes</taxon>
    </lineage>
</organism>
<keyword evidence="5" id="KW-1185">Reference proteome</keyword>
<dbReference type="PRINTS" id="PR00081">
    <property type="entry name" value="GDHRDH"/>
</dbReference>
<dbReference type="GO" id="GO:0005737">
    <property type="term" value="C:cytoplasm"/>
    <property type="evidence" value="ECO:0007669"/>
    <property type="project" value="TreeGrafter"/>
</dbReference>
<evidence type="ECO:0000256" key="3">
    <source>
        <dbReference type="RuleBase" id="RU000363"/>
    </source>
</evidence>
<dbReference type="Pfam" id="PF00106">
    <property type="entry name" value="adh_short"/>
    <property type="match status" value="1"/>
</dbReference>
<dbReference type="InterPro" id="IPR020904">
    <property type="entry name" value="Sc_DH/Rdtase_CS"/>
</dbReference>
<dbReference type="PRINTS" id="PR00080">
    <property type="entry name" value="SDRFAMILY"/>
</dbReference>
<evidence type="ECO:0008006" key="6">
    <source>
        <dbReference type="Google" id="ProtNLM"/>
    </source>
</evidence>
<dbReference type="InterPro" id="IPR002347">
    <property type="entry name" value="SDR_fam"/>
</dbReference>
<evidence type="ECO:0000256" key="2">
    <source>
        <dbReference type="ARBA" id="ARBA00023002"/>
    </source>
</evidence>
<evidence type="ECO:0000313" key="4">
    <source>
        <dbReference type="EMBL" id="CAH1102724.1"/>
    </source>
</evidence>
<evidence type="ECO:0000313" key="5">
    <source>
        <dbReference type="Proteomes" id="UP001153636"/>
    </source>
</evidence>
<proteinExistence type="inferred from homology"/>
<comment type="similarity">
    <text evidence="1 3">Belongs to the short-chain dehydrogenases/reductases (SDR) family.</text>
</comment>
<dbReference type="InterPro" id="IPR036291">
    <property type="entry name" value="NAD(P)-bd_dom_sf"/>
</dbReference>
<dbReference type="PANTHER" id="PTHR44229">
    <property type="entry name" value="15-HYDROXYPROSTAGLANDIN DEHYDROGENASE [NAD(+)]"/>
    <property type="match status" value="1"/>
</dbReference>